<feature type="compositionally biased region" description="Basic and acidic residues" evidence="6">
    <location>
        <begin position="1112"/>
        <end position="1131"/>
    </location>
</feature>
<dbReference type="AlphaFoldDB" id="A0A8X7MKG5"/>
<dbReference type="GO" id="GO:0005634">
    <property type="term" value="C:nucleus"/>
    <property type="evidence" value="ECO:0007669"/>
    <property type="project" value="UniProtKB-SubCell"/>
</dbReference>
<feature type="region of interest" description="Disordered" evidence="6">
    <location>
        <begin position="808"/>
        <end position="839"/>
    </location>
</feature>
<feature type="compositionally biased region" description="Acidic residues" evidence="6">
    <location>
        <begin position="782"/>
        <end position="792"/>
    </location>
</feature>
<protein>
    <recommendedName>
        <fullName evidence="9">BED-type domain-containing protein</fullName>
    </recommendedName>
</protein>
<keyword evidence="5" id="KW-0539">Nucleus</keyword>
<evidence type="ECO:0000313" key="8">
    <source>
        <dbReference type="Proteomes" id="UP000077684"/>
    </source>
</evidence>
<evidence type="ECO:0000256" key="1">
    <source>
        <dbReference type="ARBA" id="ARBA00004123"/>
    </source>
</evidence>
<sequence length="1131" mass="123405">MAVSSGAQAELHAIDAIAVFEFTDQQIQDYCSTIDSLSPELSSEFIKALRDVGDRLNEPELQPTAFDEPPPWSHPESQERFSKLRSSQDLQHYLDGTGRLPDTQERIQQLRDKKVLNEYFNLSQSDNSTQSQAPSSFLQPPPGNQAQQQQSPLTTRRSRSPQLPARMRGYDLDEAESSAKRKAPGPSTRSPSRRGASQGADQTDRVASSVHSSEEEDLPSAQGLRKRLRSTQSSSTAQPTPSTSTTAAQAKGKGRAKPGPPSSGPRSTLEERTLLGLAKQIPSAESRTRASTRGPSNRSTFAGMSSSTALSIPAQRSSTSRSMTLNISSDDSSDNADGDEDGTTARQKEGRSGGEGPAAAAQKGSAATESGREATAAPAALKEPSASAQEAKLAAPLYEDDIPLSRAAKASKFGWTVAEGYEGFKYLSSFWKAGKIKESWLCLKCNKPKTASEQGKPTNLKTHLQFCKGSQNTTVAAGSANVAGDEGQDAVLGSSTLAGGSYRGTSVSGWLNAHQALDIDLTRRLALVCVVRNALPFTLMSSTSMKAVIRSLDHRATISFKSASTIRRDLETFHTQLRNNLKRELHGIDTLMSVQHDGWTNKGFQHSFLAIIGSYVNKEWQYQERLLSFDVVKDKHCGATFAGHLVRTINALKVDDSWYGAVTSDSAGTNTRMLTLLEEDLQDERMQERTPAIHEDDPVVQKLLRASCSSFPRASLRNSGSWNATDYKILCLNHHINLAVRDGFAKFGVKLKTKIQQKVLPIQPKPAIVVNDENGEVVVVSDDDESNSEGDDQLANQGGADGAEIEDVEGEEVPEDDAPGMGPEDEDIGSDDEGGPEAGVNISAEAIASQASSASMDTTENTTNAVGKLEAFTTYIHRSVQRKADFRRRMAKEYHLDETGLANAPFPSKPNKTRWNSHYAMMRGALKIRVAIDAHCRAHIGVRNEVLGDYLLTDSQWRQLTLMEPILKLAMAVTKKMERSEGTLCNVLDYHASLRDAIDRNLRLIAGDADLDAETKAEMKKFLGAMEKKLRKYRDIALRNRLTLAASLLHPNNRRLFHISYPAYRATAETALRELLDELVDTQDKGPSPPSKDPAAPEIGTSLPSPCSAARQLREQDANTEEHENRSDNEE</sequence>
<feature type="compositionally biased region" description="Acidic residues" evidence="6">
    <location>
        <begin position="808"/>
        <end position="835"/>
    </location>
</feature>
<feature type="region of interest" description="Disordered" evidence="6">
    <location>
        <begin position="782"/>
        <end position="801"/>
    </location>
</feature>
<keyword evidence="3" id="KW-0863">Zinc-finger</keyword>
<feature type="non-terminal residue" evidence="7">
    <location>
        <position position="1131"/>
    </location>
</feature>
<feature type="compositionally biased region" description="Polar residues" evidence="6">
    <location>
        <begin position="283"/>
        <end position="327"/>
    </location>
</feature>
<dbReference type="PANTHER" id="PTHR46481:SF10">
    <property type="entry name" value="ZINC FINGER BED DOMAIN-CONTAINING PROTEIN 39"/>
    <property type="match status" value="1"/>
</dbReference>
<evidence type="ECO:0000256" key="3">
    <source>
        <dbReference type="ARBA" id="ARBA00022771"/>
    </source>
</evidence>
<gene>
    <name evidence="7" type="ORF">A4X06_0g8683</name>
</gene>
<accession>A0A8X7MKG5</accession>
<evidence type="ECO:0000256" key="4">
    <source>
        <dbReference type="ARBA" id="ARBA00022833"/>
    </source>
</evidence>
<feature type="compositionally biased region" description="Acidic residues" evidence="6">
    <location>
        <begin position="331"/>
        <end position="342"/>
    </location>
</feature>
<comment type="caution">
    <text evidence="7">The sequence shown here is derived from an EMBL/GenBank/DDBJ whole genome shotgun (WGS) entry which is preliminary data.</text>
</comment>
<name>A0A8X7MKG5_9BASI</name>
<feature type="compositionally biased region" description="Polar residues" evidence="6">
    <location>
        <begin position="125"/>
        <end position="138"/>
    </location>
</feature>
<keyword evidence="4" id="KW-0862">Zinc</keyword>
<comment type="subcellular location">
    <subcellularLocation>
        <location evidence="1">Nucleus</location>
    </subcellularLocation>
</comment>
<feature type="region of interest" description="Disordered" evidence="6">
    <location>
        <begin position="125"/>
        <end position="387"/>
    </location>
</feature>
<keyword evidence="2" id="KW-0479">Metal-binding</keyword>
<evidence type="ECO:0000313" key="7">
    <source>
        <dbReference type="EMBL" id="KAE8238632.1"/>
    </source>
</evidence>
<dbReference type="InterPro" id="IPR052035">
    <property type="entry name" value="ZnF_BED_domain_contain"/>
</dbReference>
<dbReference type="EMBL" id="LWDE02002028">
    <property type="protein sequence ID" value="KAE8238632.1"/>
    <property type="molecule type" value="Genomic_DNA"/>
</dbReference>
<dbReference type="SUPFAM" id="SSF53098">
    <property type="entry name" value="Ribonuclease H-like"/>
    <property type="match status" value="1"/>
</dbReference>
<evidence type="ECO:0000256" key="2">
    <source>
        <dbReference type="ARBA" id="ARBA00022723"/>
    </source>
</evidence>
<evidence type="ECO:0000256" key="5">
    <source>
        <dbReference type="ARBA" id="ARBA00023242"/>
    </source>
</evidence>
<organism evidence="7 8">
    <name type="scientific">Tilletia controversa</name>
    <name type="common">dwarf bunt fungus</name>
    <dbReference type="NCBI Taxonomy" id="13291"/>
    <lineage>
        <taxon>Eukaryota</taxon>
        <taxon>Fungi</taxon>
        <taxon>Dikarya</taxon>
        <taxon>Basidiomycota</taxon>
        <taxon>Ustilaginomycotina</taxon>
        <taxon>Exobasidiomycetes</taxon>
        <taxon>Tilletiales</taxon>
        <taxon>Tilletiaceae</taxon>
        <taxon>Tilletia</taxon>
    </lineage>
</organism>
<feature type="compositionally biased region" description="Low complexity" evidence="6">
    <location>
        <begin position="230"/>
        <end position="250"/>
    </location>
</feature>
<feature type="region of interest" description="Disordered" evidence="6">
    <location>
        <begin position="1081"/>
        <end position="1131"/>
    </location>
</feature>
<proteinExistence type="predicted"/>
<evidence type="ECO:0008006" key="9">
    <source>
        <dbReference type="Google" id="ProtNLM"/>
    </source>
</evidence>
<reference evidence="7" key="2">
    <citation type="journal article" date="2019" name="IMA Fungus">
        <title>Genome sequencing and comparison of five Tilletia species to identify candidate genes for the detection of regulated species infecting wheat.</title>
        <authorList>
            <person name="Nguyen H.D.T."/>
            <person name="Sultana T."/>
            <person name="Kesanakurti P."/>
            <person name="Hambleton S."/>
        </authorList>
    </citation>
    <scope>NUCLEOTIDE SEQUENCE</scope>
    <source>
        <strain evidence="7">DAOMC 236426</strain>
    </source>
</reference>
<dbReference type="GO" id="GO:0008270">
    <property type="term" value="F:zinc ion binding"/>
    <property type="evidence" value="ECO:0007669"/>
    <property type="project" value="UniProtKB-KW"/>
</dbReference>
<dbReference type="Proteomes" id="UP000077684">
    <property type="component" value="Unassembled WGS sequence"/>
</dbReference>
<evidence type="ECO:0000256" key="6">
    <source>
        <dbReference type="SAM" id="MobiDB-lite"/>
    </source>
</evidence>
<dbReference type="InterPro" id="IPR012337">
    <property type="entry name" value="RNaseH-like_sf"/>
</dbReference>
<dbReference type="PANTHER" id="PTHR46481">
    <property type="entry name" value="ZINC FINGER BED DOMAIN-CONTAINING PROTEIN 4"/>
    <property type="match status" value="1"/>
</dbReference>
<reference evidence="7" key="1">
    <citation type="submission" date="2016-04" db="EMBL/GenBank/DDBJ databases">
        <authorList>
            <person name="Nguyen H.D."/>
            <person name="Samba Siva P."/>
            <person name="Cullis J."/>
            <person name="Levesque C.A."/>
            <person name="Hambleton S."/>
        </authorList>
    </citation>
    <scope>NUCLEOTIDE SEQUENCE</scope>
    <source>
        <strain evidence="7">DAOMC 236426</strain>
    </source>
</reference>
<feature type="compositionally biased region" description="Low complexity" evidence="6">
    <location>
        <begin position="358"/>
        <end position="367"/>
    </location>
</feature>
<feature type="compositionally biased region" description="Polar residues" evidence="6">
    <location>
        <begin position="199"/>
        <end position="211"/>
    </location>
</feature>
<keyword evidence="8" id="KW-1185">Reference proteome</keyword>